<accession>A0A1Y1V3L3</accession>
<dbReference type="Proteomes" id="UP000193719">
    <property type="component" value="Unassembled WGS sequence"/>
</dbReference>
<feature type="compositionally biased region" description="Polar residues" evidence="1">
    <location>
        <begin position="59"/>
        <end position="70"/>
    </location>
</feature>
<evidence type="ECO:0000313" key="3">
    <source>
        <dbReference type="Proteomes" id="UP000193719"/>
    </source>
</evidence>
<protein>
    <submittedName>
        <fullName evidence="2">Uncharacterized protein</fullName>
    </submittedName>
</protein>
<evidence type="ECO:0000313" key="2">
    <source>
        <dbReference type="EMBL" id="ORX46450.1"/>
    </source>
</evidence>
<dbReference type="EMBL" id="MCFH01000035">
    <property type="protein sequence ID" value="ORX46450.1"/>
    <property type="molecule type" value="Genomic_DNA"/>
</dbReference>
<keyword evidence="3" id="KW-1185">Reference proteome</keyword>
<sequence length="383" mass="44501">MEFLKKKNIIKEKMMASIKKSLSNINIKNEKLYNFYSPISETTIANTELENSDSENDYAITSSSPITEIPTNHHIPQYQQQSDPSKLVYVPKIQDHQPNDHDHPWPFSNHDHHQSTQESNKSWTIASPSSTINHDTKKSVVINPYSMDQHQTSKLRSTLNKSKAFIPWYMKKRQETYSKHELASFYNYNQCSNYEKYENYSSRYQPKKEDIIDISLDKTAIELKEFHSTTTNSSKNDFKLTEDTTTMTTTQQKNTEDYSESTEEKTLENEIANELNGIALKDVVIHYTSTNQFNNVLKESTDLNNNFESPSKTSTTPTLIESNISFEFQPETTYPVISEKNIYPQDTLKSNYYHNHDNNNNNNRITLSSSSSIENYTIDEFIY</sequence>
<reference evidence="2 3" key="2">
    <citation type="submission" date="2016-08" db="EMBL/GenBank/DDBJ databases">
        <title>Pervasive Adenine N6-methylation of Active Genes in Fungi.</title>
        <authorList>
            <consortium name="DOE Joint Genome Institute"/>
            <person name="Mondo S.J."/>
            <person name="Dannebaum R.O."/>
            <person name="Kuo R.C."/>
            <person name="Labutti K."/>
            <person name="Haridas S."/>
            <person name="Kuo A."/>
            <person name="Salamov A."/>
            <person name="Ahrendt S.R."/>
            <person name="Lipzen A."/>
            <person name="Sullivan W."/>
            <person name="Andreopoulos W.B."/>
            <person name="Clum A."/>
            <person name="Lindquist E."/>
            <person name="Daum C."/>
            <person name="Ramamoorthy G.K."/>
            <person name="Gryganskyi A."/>
            <person name="Culley D."/>
            <person name="Magnuson J.K."/>
            <person name="James T.Y."/>
            <person name="O'Malley M.A."/>
            <person name="Stajich J.E."/>
            <person name="Spatafora J.W."/>
            <person name="Visel A."/>
            <person name="Grigoriev I.V."/>
        </authorList>
    </citation>
    <scope>NUCLEOTIDE SEQUENCE [LARGE SCALE GENOMIC DNA]</scope>
    <source>
        <strain evidence="3">finn</strain>
    </source>
</reference>
<comment type="caution">
    <text evidence="2">The sequence shown here is derived from an EMBL/GenBank/DDBJ whole genome shotgun (WGS) entry which is preliminary data.</text>
</comment>
<organism evidence="2 3">
    <name type="scientific">Piromyces finnis</name>
    <dbReference type="NCBI Taxonomy" id="1754191"/>
    <lineage>
        <taxon>Eukaryota</taxon>
        <taxon>Fungi</taxon>
        <taxon>Fungi incertae sedis</taxon>
        <taxon>Chytridiomycota</taxon>
        <taxon>Chytridiomycota incertae sedis</taxon>
        <taxon>Neocallimastigomycetes</taxon>
        <taxon>Neocallimastigales</taxon>
        <taxon>Neocallimastigaceae</taxon>
        <taxon>Piromyces</taxon>
    </lineage>
</organism>
<gene>
    <name evidence="2" type="ORF">BCR36DRAFT_357124</name>
</gene>
<reference evidence="2 3" key="1">
    <citation type="submission" date="2016-08" db="EMBL/GenBank/DDBJ databases">
        <title>Genomes of anaerobic fungi encode conserved fungal cellulosomes for biomass hydrolysis.</title>
        <authorList>
            <consortium name="DOE Joint Genome Institute"/>
            <person name="Haitjema C.H."/>
            <person name="Gilmore S.P."/>
            <person name="Henske J.K."/>
            <person name="Solomon K.V."/>
            <person name="De Groot R."/>
            <person name="Kuo A."/>
            <person name="Mondo S.J."/>
            <person name="Salamov A.A."/>
            <person name="Labutti K."/>
            <person name="Zhao Z."/>
            <person name="Chiniquy J."/>
            <person name="Barry K."/>
            <person name="Brewer H.M."/>
            <person name="Purvine S.O."/>
            <person name="Wright A.T."/>
            <person name="Boxma B."/>
            <person name="Van Alen T."/>
            <person name="Hackstein J.H."/>
            <person name="Baker S.E."/>
            <person name="Grigoriev I.V."/>
            <person name="O'Malley M.A."/>
        </authorList>
    </citation>
    <scope>NUCLEOTIDE SEQUENCE [LARGE SCALE GENOMIC DNA]</scope>
    <source>
        <strain evidence="3">finn</strain>
    </source>
</reference>
<dbReference type="AlphaFoldDB" id="A0A1Y1V3L3"/>
<name>A0A1Y1V3L3_9FUNG</name>
<evidence type="ECO:0000256" key="1">
    <source>
        <dbReference type="SAM" id="MobiDB-lite"/>
    </source>
</evidence>
<feature type="region of interest" description="Disordered" evidence="1">
    <location>
        <begin position="54"/>
        <end position="129"/>
    </location>
</feature>
<proteinExistence type="predicted"/>
<feature type="compositionally biased region" description="Polar residues" evidence="1">
    <location>
        <begin position="116"/>
        <end position="129"/>
    </location>
</feature>
<feature type="compositionally biased region" description="Basic and acidic residues" evidence="1">
    <location>
        <begin position="93"/>
        <end position="115"/>
    </location>
</feature>
<dbReference type="OrthoDB" id="10582321at2759"/>